<dbReference type="RefSeq" id="WP_028751460.1">
    <property type="nucleotide sequence ID" value="NZ_JACIIG010000004.1"/>
</dbReference>
<evidence type="ECO:0000256" key="4">
    <source>
        <dbReference type="PROSITE-ProRule" id="PRU00335"/>
    </source>
</evidence>
<dbReference type="GO" id="GO:0003677">
    <property type="term" value="F:DNA binding"/>
    <property type="evidence" value="ECO:0007669"/>
    <property type="project" value="UniProtKB-UniRule"/>
</dbReference>
<evidence type="ECO:0000256" key="1">
    <source>
        <dbReference type="ARBA" id="ARBA00023015"/>
    </source>
</evidence>
<dbReference type="Proteomes" id="UP000543836">
    <property type="component" value="Unassembled WGS sequence"/>
</dbReference>
<dbReference type="InterPro" id="IPR009057">
    <property type="entry name" value="Homeodomain-like_sf"/>
</dbReference>
<dbReference type="AlphaFoldDB" id="A0A7W6ZSS8"/>
<sequence length="194" mass="21116">MSNISTKADEIIQSARGLIIAGGYNSFSFADISAEVGIRKASIHHHFPTKADLVRIVVARYREEARQGLAKTDADIADPVARLRAYTGFWEACIRDNTAPFCICAMLAAELPVLPADVAAEVRGHFRDLSGWLAAVMEKGAADRRLVMPRPATEEALSFMATVHGAMLSARAYGDPVVFATIVEPLFDRLATFH</sequence>
<dbReference type="Pfam" id="PF16925">
    <property type="entry name" value="TetR_C_13"/>
    <property type="match status" value="1"/>
</dbReference>
<dbReference type="SUPFAM" id="SSF46689">
    <property type="entry name" value="Homeodomain-like"/>
    <property type="match status" value="1"/>
</dbReference>
<keyword evidence="7" id="KW-1185">Reference proteome</keyword>
<evidence type="ECO:0000256" key="3">
    <source>
        <dbReference type="ARBA" id="ARBA00023163"/>
    </source>
</evidence>
<dbReference type="EMBL" id="JACIIG010000004">
    <property type="protein sequence ID" value="MBB4567964.1"/>
    <property type="molecule type" value="Genomic_DNA"/>
</dbReference>
<feature type="DNA-binding region" description="H-T-H motif" evidence="4">
    <location>
        <begin position="28"/>
        <end position="47"/>
    </location>
</feature>
<accession>A0A7W6ZSS8</accession>
<evidence type="ECO:0000259" key="5">
    <source>
        <dbReference type="PROSITE" id="PS50977"/>
    </source>
</evidence>
<keyword evidence="2 4" id="KW-0238">DNA-binding</keyword>
<reference evidence="6 7" key="1">
    <citation type="submission" date="2020-08" db="EMBL/GenBank/DDBJ databases">
        <title>Genomic Encyclopedia of Type Strains, Phase IV (KMG-V): Genome sequencing to study the core and pangenomes of soil and plant-associated prokaryotes.</title>
        <authorList>
            <person name="Whitman W."/>
        </authorList>
    </citation>
    <scope>NUCLEOTIDE SEQUENCE [LARGE SCALE GENOMIC DNA]</scope>
    <source>
        <strain evidence="6 7">SEMIA 492</strain>
    </source>
</reference>
<dbReference type="Gene3D" id="1.10.357.10">
    <property type="entry name" value="Tetracycline Repressor, domain 2"/>
    <property type="match status" value="1"/>
</dbReference>
<evidence type="ECO:0000256" key="2">
    <source>
        <dbReference type="ARBA" id="ARBA00023125"/>
    </source>
</evidence>
<dbReference type="PROSITE" id="PS50977">
    <property type="entry name" value="HTH_TETR_2"/>
    <property type="match status" value="1"/>
</dbReference>
<comment type="caution">
    <text evidence="6">The sequence shown here is derived from an EMBL/GenBank/DDBJ whole genome shotgun (WGS) entry which is preliminary data.</text>
</comment>
<organism evidence="6 7">
    <name type="scientific">Rhizobium leucaenae</name>
    <dbReference type="NCBI Taxonomy" id="29450"/>
    <lineage>
        <taxon>Bacteria</taxon>
        <taxon>Pseudomonadati</taxon>
        <taxon>Pseudomonadota</taxon>
        <taxon>Alphaproteobacteria</taxon>
        <taxon>Hyphomicrobiales</taxon>
        <taxon>Rhizobiaceae</taxon>
        <taxon>Rhizobium/Agrobacterium group</taxon>
        <taxon>Rhizobium</taxon>
    </lineage>
</organism>
<dbReference type="Pfam" id="PF00440">
    <property type="entry name" value="TetR_N"/>
    <property type="match status" value="1"/>
</dbReference>
<name>A0A7W6ZSS8_9HYPH</name>
<dbReference type="PRINTS" id="PR00455">
    <property type="entry name" value="HTHTETR"/>
</dbReference>
<proteinExistence type="predicted"/>
<dbReference type="SUPFAM" id="SSF48498">
    <property type="entry name" value="Tetracyclin repressor-like, C-terminal domain"/>
    <property type="match status" value="1"/>
</dbReference>
<dbReference type="PANTHER" id="PTHR47506:SF7">
    <property type="entry name" value="TRANSCRIPTIONAL REGULATORY PROTEIN"/>
    <property type="match status" value="1"/>
</dbReference>
<protein>
    <submittedName>
        <fullName evidence="6">TetR/AcrR family transcriptional repressor of nem operon</fullName>
    </submittedName>
</protein>
<feature type="domain" description="HTH tetR-type" evidence="5">
    <location>
        <begin position="5"/>
        <end position="65"/>
    </location>
</feature>
<dbReference type="InterPro" id="IPR036271">
    <property type="entry name" value="Tet_transcr_reg_TetR-rel_C_sf"/>
</dbReference>
<dbReference type="InterPro" id="IPR011075">
    <property type="entry name" value="TetR_C"/>
</dbReference>
<keyword evidence="1" id="KW-0805">Transcription regulation</keyword>
<evidence type="ECO:0000313" key="7">
    <source>
        <dbReference type="Proteomes" id="UP000543836"/>
    </source>
</evidence>
<dbReference type="OrthoDB" id="9809772at2"/>
<dbReference type="PANTHER" id="PTHR47506">
    <property type="entry name" value="TRANSCRIPTIONAL REGULATORY PROTEIN"/>
    <property type="match status" value="1"/>
</dbReference>
<keyword evidence="3" id="KW-0804">Transcription</keyword>
<evidence type="ECO:0000313" key="6">
    <source>
        <dbReference type="EMBL" id="MBB4567964.1"/>
    </source>
</evidence>
<dbReference type="InterPro" id="IPR001647">
    <property type="entry name" value="HTH_TetR"/>
</dbReference>
<gene>
    <name evidence="6" type="ORF">GGE60_002075</name>
</gene>